<dbReference type="SMART" id="SM00857">
    <property type="entry name" value="Resolvase"/>
    <property type="match status" value="1"/>
</dbReference>
<dbReference type="InterPro" id="IPR011109">
    <property type="entry name" value="DNA_bind_recombinase_dom"/>
</dbReference>
<protein>
    <submittedName>
        <fullName evidence="2">Recombinase family protein</fullName>
    </submittedName>
</protein>
<evidence type="ECO:0000313" key="3">
    <source>
        <dbReference type="Proteomes" id="UP001204524"/>
    </source>
</evidence>
<dbReference type="EMBL" id="JANARS010000006">
    <property type="protein sequence ID" value="MCP3422975.1"/>
    <property type="molecule type" value="Genomic_DNA"/>
</dbReference>
<dbReference type="Pfam" id="PF00239">
    <property type="entry name" value="Resolvase"/>
    <property type="match status" value="1"/>
</dbReference>
<dbReference type="Gene3D" id="3.40.50.1390">
    <property type="entry name" value="Resolvase, N-terminal catalytic domain"/>
    <property type="match status" value="1"/>
</dbReference>
<sequence>MGKRQEPMHVIGYTRVSTREQAANGHSLDAQREAIRERAAREEWEVEWASDPGCSGAYINADLARALDMLAGGRADALVVSKLDRLARSVAHAADILATAQAQGWNLVVLDLGIDLATPQGRALAHMLATFAELERELIRTRIRDGMAQRRREGKPLGRKRVASTAVVKRICAEREDGKSFNAIAQVLTDEGIRSPEGRPHWQPSTVRRIYNSATKAVA</sequence>
<gene>
    <name evidence="2" type="ORF">NCI01_14315</name>
</gene>
<dbReference type="InterPro" id="IPR050639">
    <property type="entry name" value="SSR_resolvase"/>
</dbReference>
<proteinExistence type="predicted"/>
<evidence type="ECO:0000313" key="2">
    <source>
        <dbReference type="EMBL" id="MCP3422975.1"/>
    </source>
</evidence>
<dbReference type="Pfam" id="PF07508">
    <property type="entry name" value="Recombinase"/>
    <property type="match status" value="1"/>
</dbReference>
<dbReference type="PROSITE" id="PS51736">
    <property type="entry name" value="RECOMBINASES_3"/>
    <property type="match status" value="1"/>
</dbReference>
<dbReference type="Proteomes" id="UP001204524">
    <property type="component" value="Unassembled WGS sequence"/>
</dbReference>
<feature type="domain" description="Resolvase/invertase-type recombinase catalytic" evidence="1">
    <location>
        <begin position="9"/>
        <end position="154"/>
    </location>
</feature>
<comment type="caution">
    <text evidence="2">The sequence shown here is derived from an EMBL/GenBank/DDBJ whole genome shotgun (WGS) entry which is preliminary data.</text>
</comment>
<dbReference type="RefSeq" id="WP_254182173.1">
    <property type="nucleotide sequence ID" value="NZ_JANARS010000006.1"/>
</dbReference>
<name>A0ABT1KYX6_9ACTN</name>
<accession>A0ABT1KYX6</accession>
<evidence type="ECO:0000259" key="1">
    <source>
        <dbReference type="PROSITE" id="PS51736"/>
    </source>
</evidence>
<dbReference type="InterPro" id="IPR036162">
    <property type="entry name" value="Resolvase-like_N_sf"/>
</dbReference>
<keyword evidence="3" id="KW-1185">Reference proteome</keyword>
<organism evidence="2 3">
    <name type="scientific">Nocardioides pinisoli</name>
    <dbReference type="NCBI Taxonomy" id="2950279"/>
    <lineage>
        <taxon>Bacteria</taxon>
        <taxon>Bacillati</taxon>
        <taxon>Actinomycetota</taxon>
        <taxon>Actinomycetes</taxon>
        <taxon>Propionibacteriales</taxon>
        <taxon>Nocardioidaceae</taxon>
        <taxon>Nocardioides</taxon>
    </lineage>
</organism>
<reference evidence="2 3" key="1">
    <citation type="submission" date="2022-06" db="EMBL/GenBank/DDBJ databases">
        <authorList>
            <person name="So Y."/>
        </authorList>
    </citation>
    <scope>NUCLEOTIDE SEQUENCE [LARGE SCALE GENOMIC DNA]</scope>
    <source>
        <strain evidence="2 3">STR3</strain>
    </source>
</reference>
<dbReference type="CDD" id="cd03768">
    <property type="entry name" value="SR_ResInv"/>
    <property type="match status" value="1"/>
</dbReference>
<dbReference type="PANTHER" id="PTHR30461">
    <property type="entry name" value="DNA-INVERTASE FROM LAMBDOID PROPHAGE"/>
    <property type="match status" value="1"/>
</dbReference>
<dbReference type="SUPFAM" id="SSF53041">
    <property type="entry name" value="Resolvase-like"/>
    <property type="match status" value="1"/>
</dbReference>
<dbReference type="InterPro" id="IPR006119">
    <property type="entry name" value="Resolv_N"/>
</dbReference>
<dbReference type="PANTHER" id="PTHR30461:SF23">
    <property type="entry name" value="DNA RECOMBINASE-RELATED"/>
    <property type="match status" value="1"/>
</dbReference>